<comment type="caution">
    <text evidence="2">The sequence shown here is derived from an EMBL/GenBank/DDBJ whole genome shotgun (WGS) entry which is preliminary data.</text>
</comment>
<name>A0AAW0P4D6_9GOBI</name>
<keyword evidence="3" id="KW-1185">Reference proteome</keyword>
<evidence type="ECO:0000313" key="2">
    <source>
        <dbReference type="EMBL" id="KAK7913362.1"/>
    </source>
</evidence>
<protein>
    <submittedName>
        <fullName evidence="2">Uncharacterized protein</fullName>
    </submittedName>
</protein>
<accession>A0AAW0P4D6</accession>
<organism evidence="2 3">
    <name type="scientific">Mugilogobius chulae</name>
    <name type="common">yellowstripe goby</name>
    <dbReference type="NCBI Taxonomy" id="88201"/>
    <lineage>
        <taxon>Eukaryota</taxon>
        <taxon>Metazoa</taxon>
        <taxon>Chordata</taxon>
        <taxon>Craniata</taxon>
        <taxon>Vertebrata</taxon>
        <taxon>Euteleostomi</taxon>
        <taxon>Actinopterygii</taxon>
        <taxon>Neopterygii</taxon>
        <taxon>Teleostei</taxon>
        <taxon>Neoteleostei</taxon>
        <taxon>Acanthomorphata</taxon>
        <taxon>Gobiaria</taxon>
        <taxon>Gobiiformes</taxon>
        <taxon>Gobioidei</taxon>
        <taxon>Gobiidae</taxon>
        <taxon>Gobionellinae</taxon>
        <taxon>Mugilogobius</taxon>
    </lineage>
</organism>
<feature type="region of interest" description="Disordered" evidence="1">
    <location>
        <begin position="21"/>
        <end position="43"/>
    </location>
</feature>
<evidence type="ECO:0000256" key="1">
    <source>
        <dbReference type="SAM" id="MobiDB-lite"/>
    </source>
</evidence>
<feature type="compositionally biased region" description="Basic and acidic residues" evidence="1">
    <location>
        <begin position="117"/>
        <end position="129"/>
    </location>
</feature>
<proteinExistence type="predicted"/>
<gene>
    <name evidence="2" type="ORF">WMY93_013573</name>
</gene>
<dbReference type="Proteomes" id="UP001460270">
    <property type="component" value="Unassembled WGS sequence"/>
</dbReference>
<dbReference type="EMBL" id="JBBPFD010000009">
    <property type="protein sequence ID" value="KAK7913362.1"/>
    <property type="molecule type" value="Genomic_DNA"/>
</dbReference>
<dbReference type="AlphaFoldDB" id="A0AAW0P4D6"/>
<evidence type="ECO:0000313" key="3">
    <source>
        <dbReference type="Proteomes" id="UP001460270"/>
    </source>
</evidence>
<feature type="region of interest" description="Disordered" evidence="1">
    <location>
        <begin position="92"/>
        <end position="129"/>
    </location>
</feature>
<reference evidence="3" key="1">
    <citation type="submission" date="2024-04" db="EMBL/GenBank/DDBJ databases">
        <title>Salinicola lusitanus LLJ914,a marine bacterium isolated from the Okinawa Trough.</title>
        <authorList>
            <person name="Li J."/>
        </authorList>
    </citation>
    <scope>NUCLEOTIDE SEQUENCE [LARGE SCALE GENOMIC DNA]</scope>
</reference>
<sequence>MVHVGSVGLLKPKVIRWSTLDPSHLGPSVAARGGSQKPELTGAPHRVDTEWMLRSAGVETQVWSCVASRLQSKRDSHVRPAVHLQTSKRTTGLPLGVPFLRHQGQRGGKISPPAVRASDEEKRRAEGIG</sequence>